<evidence type="ECO:0000313" key="1">
    <source>
        <dbReference type="EMBL" id="CYV79832.1"/>
    </source>
</evidence>
<dbReference type="AlphaFoldDB" id="A0A116N2V8"/>
<dbReference type="RefSeq" id="WP_003085076.1">
    <property type="nucleotide sequence ID" value="NZ_CEJO01000006.1"/>
</dbReference>
<reference evidence="1 2" key="1">
    <citation type="submission" date="2016-02" db="EMBL/GenBank/DDBJ databases">
        <authorList>
            <consortium name="Pathogen Informatics"/>
        </authorList>
    </citation>
    <scope>NUCLEOTIDE SEQUENCE [LARGE SCALE GENOMIC DNA]</scope>
    <source>
        <strain evidence="1 2">LSS8</strain>
    </source>
</reference>
<evidence type="ECO:0000313" key="2">
    <source>
        <dbReference type="Proteomes" id="UP000072933"/>
    </source>
</evidence>
<organism evidence="1 2">
    <name type="scientific">Streptococcus suis</name>
    <dbReference type="NCBI Taxonomy" id="1307"/>
    <lineage>
        <taxon>Bacteria</taxon>
        <taxon>Bacillati</taxon>
        <taxon>Bacillota</taxon>
        <taxon>Bacilli</taxon>
        <taxon>Lactobacillales</taxon>
        <taxon>Streptococcaceae</taxon>
        <taxon>Streptococcus</taxon>
    </lineage>
</organism>
<dbReference type="EMBL" id="FIID01000010">
    <property type="protein sequence ID" value="CYV79832.1"/>
    <property type="molecule type" value="Genomic_DNA"/>
</dbReference>
<name>A0A116N2V8_STRSU</name>
<sequence>MTVNVKEMIYLRDNRIYFTPYLKEYDITDHIQELMEQLEELKRG</sequence>
<dbReference type="Proteomes" id="UP000072933">
    <property type="component" value="Unassembled WGS sequence"/>
</dbReference>
<accession>A0A116N2V8</accession>
<proteinExistence type="predicted"/>
<protein>
    <submittedName>
        <fullName evidence="1">Uncharacterized protein</fullName>
    </submittedName>
</protein>
<gene>
    <name evidence="1" type="ORF">ERS132370_01066</name>
</gene>